<dbReference type="EC" id="3.2.1.-" evidence="1"/>
<dbReference type="Pfam" id="PF01341">
    <property type="entry name" value="Glyco_hydro_6"/>
    <property type="match status" value="1"/>
</dbReference>
<dbReference type="Gene3D" id="3.20.20.40">
    <property type="entry name" value="1, 4-beta cellobiohydrolase"/>
    <property type="match status" value="1"/>
</dbReference>
<evidence type="ECO:0000256" key="2">
    <source>
        <dbReference type="SAM" id="MobiDB-lite"/>
    </source>
</evidence>
<gene>
    <name evidence="3" type="ORF">GCM10009579_48330</name>
</gene>
<feature type="compositionally biased region" description="Basic residues" evidence="2">
    <location>
        <begin position="102"/>
        <end position="124"/>
    </location>
</feature>
<keyword evidence="1" id="KW-0378">Hydrolase</keyword>
<reference evidence="3 4" key="1">
    <citation type="journal article" date="2019" name="Int. J. Syst. Evol. Microbiol.">
        <title>The Global Catalogue of Microorganisms (GCM) 10K type strain sequencing project: providing services to taxonomists for standard genome sequencing and annotation.</title>
        <authorList>
            <consortium name="The Broad Institute Genomics Platform"/>
            <consortium name="The Broad Institute Genome Sequencing Center for Infectious Disease"/>
            <person name="Wu L."/>
            <person name="Ma J."/>
        </authorList>
    </citation>
    <scope>NUCLEOTIDE SEQUENCE [LARGE SCALE GENOMIC DNA]</scope>
    <source>
        <strain evidence="3 4">JCM 11448</strain>
    </source>
</reference>
<keyword evidence="1" id="KW-0624">Polysaccharide degradation</keyword>
<evidence type="ECO:0000256" key="1">
    <source>
        <dbReference type="RuleBase" id="RU361186"/>
    </source>
</evidence>
<keyword evidence="1" id="KW-0136">Cellulose degradation</keyword>
<feature type="compositionally biased region" description="Pro residues" evidence="2">
    <location>
        <begin position="125"/>
        <end position="150"/>
    </location>
</feature>
<sequence>MRGWAPAAGEAPTPPLPETRGLRPLHPRGLRPSPRPGLRPKARPGLRPKLRPGLRPKLRPGLRPKPRPGLRPKARPGLRPKLRPGLRPKARPGLRPSPRPGLRPKPRPGLRPKPRPGLRPKPRPGLRPSPRPGLRPKQAPPGPRPQPPPEKLGGLWMRARWFGVVCEHGARSRTGTRGRTRVVSVAARALLSCVVVSGCFGASEGDSDHASVARQPKQRPKATIPYWVNPDGSAARQVAAYRKRGEDGEARLMEKIAEQPVAEWLGVDDPEGRARGFTAAADQANRDALLVFYDIPHRDCGQYSKGGAADGDAYRGWLDKVVRGIGDRRATVILEPDALPHVVDGCTPRKFHEERYDLLTGAVDKLKGLPRTKVYLDAGNPHWIKDPRRMVEPLKRAGIRKADGFALNTSNYQTTEENRAYGKRLSALLGGKPFVIDTSRNGNGPAPGKNDPQAWCNPKGRALGERPTVDTGDKRIDAYLWIKRPGESDGTCKGGPTAGRWWPRYALDLARNADRKDG</sequence>
<feature type="region of interest" description="Disordered" evidence="2">
    <location>
        <begin position="1"/>
        <end position="153"/>
    </location>
</feature>
<feature type="region of interest" description="Disordered" evidence="2">
    <location>
        <begin position="439"/>
        <end position="470"/>
    </location>
</feature>
<evidence type="ECO:0000313" key="4">
    <source>
        <dbReference type="Proteomes" id="UP001500282"/>
    </source>
</evidence>
<dbReference type="InterPro" id="IPR036434">
    <property type="entry name" value="Beta_cellobiohydrolase_sf"/>
</dbReference>
<keyword evidence="1" id="KW-0326">Glycosidase</keyword>
<evidence type="ECO:0000313" key="3">
    <source>
        <dbReference type="EMBL" id="GAA1282104.1"/>
    </source>
</evidence>
<dbReference type="Proteomes" id="UP001500282">
    <property type="component" value="Unassembled WGS sequence"/>
</dbReference>
<dbReference type="PANTHER" id="PTHR34876:SF4">
    <property type="entry name" value="1,4-BETA-D-GLUCAN CELLOBIOHYDROLASE C-RELATED"/>
    <property type="match status" value="1"/>
</dbReference>
<accession>A0ABN1X6W8</accession>
<comment type="caution">
    <text evidence="3">The sequence shown here is derived from an EMBL/GenBank/DDBJ whole genome shotgun (WGS) entry which is preliminary data.</text>
</comment>
<dbReference type="PRINTS" id="PR00733">
    <property type="entry name" value="GLHYDRLASE6"/>
</dbReference>
<name>A0ABN1X6W8_9ACTN</name>
<proteinExistence type="inferred from homology"/>
<keyword evidence="4" id="KW-1185">Reference proteome</keyword>
<dbReference type="PANTHER" id="PTHR34876">
    <property type="match status" value="1"/>
</dbReference>
<comment type="similarity">
    <text evidence="1">Belongs to the glycosyl hydrolase family 6.</text>
</comment>
<keyword evidence="1" id="KW-0119">Carbohydrate metabolism</keyword>
<protein>
    <recommendedName>
        <fullName evidence="1">Glucanase</fullName>
        <ecNumber evidence="1">3.2.1.-</ecNumber>
    </recommendedName>
</protein>
<feature type="compositionally biased region" description="Basic residues" evidence="2">
    <location>
        <begin position="38"/>
        <end position="92"/>
    </location>
</feature>
<dbReference type="InterPro" id="IPR016288">
    <property type="entry name" value="Beta_cellobiohydrolase"/>
</dbReference>
<dbReference type="EMBL" id="BAAAIH010000028">
    <property type="protein sequence ID" value="GAA1282104.1"/>
    <property type="molecule type" value="Genomic_DNA"/>
</dbReference>
<dbReference type="SUPFAM" id="SSF51989">
    <property type="entry name" value="Glycosyl hydrolases family 6, cellulases"/>
    <property type="match status" value="1"/>
</dbReference>
<organism evidence="3 4">
    <name type="scientific">Streptomyces javensis</name>
    <dbReference type="NCBI Taxonomy" id="114698"/>
    <lineage>
        <taxon>Bacteria</taxon>
        <taxon>Bacillati</taxon>
        <taxon>Actinomycetota</taxon>
        <taxon>Actinomycetes</taxon>
        <taxon>Kitasatosporales</taxon>
        <taxon>Streptomycetaceae</taxon>
        <taxon>Streptomyces</taxon>
        <taxon>Streptomyces violaceusniger group</taxon>
    </lineage>
</organism>